<evidence type="ECO:0000256" key="2">
    <source>
        <dbReference type="ARBA" id="ARBA00022771"/>
    </source>
</evidence>
<evidence type="ECO:0000256" key="4">
    <source>
        <dbReference type="PROSITE-ProRule" id="PRU00091"/>
    </source>
</evidence>
<dbReference type="VEuPathDB" id="TriTrypDB:TCDM_07314"/>
<dbReference type="Gene3D" id="3.30.40.10">
    <property type="entry name" value="Zinc/RING finger domain, C3HC4 (zinc finger)"/>
    <property type="match status" value="1"/>
</dbReference>
<dbReference type="AlphaFoldDB" id="A0A2V2VJM5"/>
<evidence type="ECO:0000256" key="3">
    <source>
        <dbReference type="ARBA" id="ARBA00022833"/>
    </source>
</evidence>
<dbReference type="PROSITE" id="PS50178">
    <property type="entry name" value="ZF_FYVE"/>
    <property type="match status" value="1"/>
</dbReference>
<dbReference type="InterPro" id="IPR017455">
    <property type="entry name" value="Znf_FYVE-rel"/>
</dbReference>
<evidence type="ECO:0000256" key="5">
    <source>
        <dbReference type="SAM" id="MobiDB-lite"/>
    </source>
</evidence>
<evidence type="ECO:0000313" key="8">
    <source>
        <dbReference type="Proteomes" id="UP000246121"/>
    </source>
</evidence>
<evidence type="ECO:0000256" key="1">
    <source>
        <dbReference type="ARBA" id="ARBA00022723"/>
    </source>
</evidence>
<dbReference type="VEuPathDB" id="TriTrypDB:C3747_25g237"/>
<proteinExistence type="predicted"/>
<dbReference type="SUPFAM" id="SSF57903">
    <property type="entry name" value="FYVE/PHD zinc finger"/>
    <property type="match status" value="1"/>
</dbReference>
<dbReference type="Proteomes" id="UP000246121">
    <property type="component" value="Unassembled WGS sequence"/>
</dbReference>
<dbReference type="VEuPathDB" id="TriTrypDB:TcCL_ESM03189"/>
<keyword evidence="1" id="KW-0479">Metal-binding</keyword>
<feature type="region of interest" description="Disordered" evidence="5">
    <location>
        <begin position="207"/>
        <end position="233"/>
    </location>
</feature>
<organism evidence="7 8">
    <name type="scientific">Trypanosoma cruzi</name>
    <dbReference type="NCBI Taxonomy" id="5693"/>
    <lineage>
        <taxon>Eukaryota</taxon>
        <taxon>Discoba</taxon>
        <taxon>Euglenozoa</taxon>
        <taxon>Kinetoplastea</taxon>
        <taxon>Metakinetoplastina</taxon>
        <taxon>Trypanosomatida</taxon>
        <taxon>Trypanosomatidae</taxon>
        <taxon>Trypanosoma</taxon>
        <taxon>Schizotrypanum</taxon>
    </lineage>
</organism>
<dbReference type="VEuPathDB" id="TriTrypDB:TcCLB.506435.470"/>
<sequence>MTRYLLQKRLDLRLLSGISLTTHADTVLLLHFYQPTVPYRPIVGNTTAKSSKKVYHCECCGGKILPAATKQNCPGCGRLCCAKKCLQYNRPLPTLLGHSKPVRVCPNCVHGEPFEPVEDVVLMTPMKTEVVAVLRKLYRQLMGNKVPVTISDGLTYHLFGENRPWILTATALPSISETASFHLAHLPLQLARRRVFLRRLFRQLKQHGKNDAAQRRNGAGRKKRRSVPASCCGRGNARRNIVVLWRNAKRRGQLRSKSRNRSGCSENKPLAINGRSRQELLRKD</sequence>
<name>A0A2V2VJM5_TRYCR</name>
<keyword evidence="2 4" id="KW-0863">Zinc-finger</keyword>
<dbReference type="CDD" id="cd00065">
    <property type="entry name" value="FYVE_like_SF"/>
    <property type="match status" value="1"/>
</dbReference>
<keyword evidence="3" id="KW-0862">Zinc</keyword>
<comment type="caution">
    <text evidence="7">The sequence shown here is derived from an EMBL/GenBank/DDBJ whole genome shotgun (WGS) entry which is preliminary data.</text>
</comment>
<feature type="domain" description="FYVE-type" evidence="6">
    <location>
        <begin position="51"/>
        <end position="113"/>
    </location>
</feature>
<feature type="region of interest" description="Disordered" evidence="5">
    <location>
        <begin position="251"/>
        <end position="284"/>
    </location>
</feature>
<evidence type="ECO:0000313" key="7">
    <source>
        <dbReference type="EMBL" id="PWU95876.1"/>
    </source>
</evidence>
<dbReference type="InterPro" id="IPR011011">
    <property type="entry name" value="Znf_FYVE_PHD"/>
</dbReference>
<dbReference type="InterPro" id="IPR013083">
    <property type="entry name" value="Znf_RING/FYVE/PHD"/>
</dbReference>
<dbReference type="VEuPathDB" id="TriTrypDB:ECC02_007131"/>
<feature type="compositionally biased region" description="Basic residues" evidence="5">
    <location>
        <begin position="251"/>
        <end position="260"/>
    </location>
</feature>
<dbReference type="EMBL" id="PRFA01000020">
    <property type="protein sequence ID" value="PWU95876.1"/>
    <property type="molecule type" value="Genomic_DNA"/>
</dbReference>
<dbReference type="GO" id="GO:0008270">
    <property type="term" value="F:zinc ion binding"/>
    <property type="evidence" value="ECO:0007669"/>
    <property type="project" value="UniProtKB-KW"/>
</dbReference>
<dbReference type="VEuPathDB" id="TriTrypDB:TcCLB.507739.110"/>
<dbReference type="VEuPathDB" id="TriTrypDB:TCSYLVIO_003960"/>
<dbReference type="VEuPathDB" id="TriTrypDB:Tc_MARK_2655"/>
<dbReference type="VEuPathDB" id="TriTrypDB:TcBrA4_0122120"/>
<protein>
    <submittedName>
        <fullName evidence="7">Putative myosin IB heavy chain</fullName>
    </submittedName>
</protein>
<accession>A0A2V2VJM5</accession>
<dbReference type="VEuPathDB" id="TriTrypDB:TcG_05490"/>
<evidence type="ECO:0000259" key="6">
    <source>
        <dbReference type="PROSITE" id="PS50178"/>
    </source>
</evidence>
<dbReference type="VEuPathDB" id="TriTrypDB:BCY84_03341"/>
<gene>
    <name evidence="7" type="ORF">C4B63_20g353</name>
</gene>
<reference evidence="7 8" key="1">
    <citation type="journal article" date="2018" name="Microb. Genom.">
        <title>Expanding an expanded genome: long-read sequencing of Trypanosoma cruzi.</title>
        <authorList>
            <person name="Berna L."/>
            <person name="Rodriguez M."/>
            <person name="Chiribao M.L."/>
            <person name="Parodi-Talice A."/>
            <person name="Pita S."/>
            <person name="Rijo G."/>
            <person name="Alvarez-Valin F."/>
            <person name="Robello C."/>
        </authorList>
    </citation>
    <scope>NUCLEOTIDE SEQUENCE [LARGE SCALE GENOMIC DNA]</scope>
    <source>
        <strain evidence="7 8">Dm28c</strain>
    </source>
</reference>
<dbReference type="VEuPathDB" id="TriTrypDB:C4B63_20g353"/>